<protein>
    <submittedName>
        <fullName evidence="4">Unannotated protein</fullName>
    </submittedName>
</protein>
<feature type="compositionally biased region" description="Low complexity" evidence="1">
    <location>
        <begin position="151"/>
        <end position="164"/>
    </location>
</feature>
<feature type="region of interest" description="Disordered" evidence="1">
    <location>
        <begin position="151"/>
        <end position="181"/>
    </location>
</feature>
<proteinExistence type="predicted"/>
<accession>A0A6J6PCT2</accession>
<dbReference type="EMBL" id="CAESAL010000019">
    <property type="protein sequence ID" value="CAB4338386.1"/>
    <property type="molecule type" value="Genomic_DNA"/>
</dbReference>
<evidence type="ECO:0000313" key="3">
    <source>
        <dbReference type="EMBL" id="CAB4580641.1"/>
    </source>
</evidence>
<dbReference type="EMBL" id="CAFBNJ010000019">
    <property type="protein sequence ID" value="CAB4946524.1"/>
    <property type="molecule type" value="Genomic_DNA"/>
</dbReference>
<reference evidence="4" key="1">
    <citation type="submission" date="2020-05" db="EMBL/GenBank/DDBJ databases">
        <authorList>
            <person name="Chiriac C."/>
            <person name="Salcher M."/>
            <person name="Ghai R."/>
            <person name="Kavagutti S V."/>
        </authorList>
    </citation>
    <scope>NUCLEOTIDE SEQUENCE</scope>
</reference>
<sequence length="181" mass="17761">MSRLLRPTRLVAAAALVVSSFAIFGASPAGAATGSLTAISNGVTVTYTGSTTNDNVQLLVWPSGHTCTINDSSMQATYYLTSDASSPSGMQLAASPASLTFGSAAFTLQGFTATTIAAGSYTFCLKTIVAGPGGQAIAAQLDAVIVDPNATTTTTSTSTTTTTAGSGGSSGGDPVAPAFTG</sequence>
<organism evidence="4">
    <name type="scientific">freshwater metagenome</name>
    <dbReference type="NCBI Taxonomy" id="449393"/>
    <lineage>
        <taxon>unclassified sequences</taxon>
        <taxon>metagenomes</taxon>
        <taxon>ecological metagenomes</taxon>
    </lineage>
</organism>
<evidence type="ECO:0000313" key="7">
    <source>
        <dbReference type="EMBL" id="CAB4946524.1"/>
    </source>
</evidence>
<name>A0A6J6PCT2_9ZZZZ</name>
<dbReference type="EMBL" id="CAFAAM010000128">
    <property type="protein sequence ID" value="CAB4808330.1"/>
    <property type="molecule type" value="Genomic_DNA"/>
</dbReference>
<dbReference type="EMBL" id="CAFAAD010000008">
    <property type="protein sequence ID" value="CAB4782488.1"/>
    <property type="molecule type" value="Genomic_DNA"/>
</dbReference>
<evidence type="ECO:0000313" key="8">
    <source>
        <dbReference type="EMBL" id="CAB5073777.1"/>
    </source>
</evidence>
<dbReference type="EMBL" id="CAEZXY010000003">
    <property type="protein sequence ID" value="CAB4694248.1"/>
    <property type="molecule type" value="Genomic_DNA"/>
</dbReference>
<evidence type="ECO:0000313" key="2">
    <source>
        <dbReference type="EMBL" id="CAB4338386.1"/>
    </source>
</evidence>
<evidence type="ECO:0000313" key="6">
    <source>
        <dbReference type="EMBL" id="CAB4808330.1"/>
    </source>
</evidence>
<dbReference type="AlphaFoldDB" id="A0A6J6PCT2"/>
<evidence type="ECO:0000256" key="1">
    <source>
        <dbReference type="SAM" id="MobiDB-lite"/>
    </source>
</evidence>
<dbReference type="EMBL" id="CAEZTY010000014">
    <property type="protein sequence ID" value="CAB4580641.1"/>
    <property type="molecule type" value="Genomic_DNA"/>
</dbReference>
<evidence type="ECO:0000313" key="4">
    <source>
        <dbReference type="EMBL" id="CAB4694248.1"/>
    </source>
</evidence>
<gene>
    <name evidence="3" type="ORF">UFOPK1762_00585</name>
    <name evidence="4" type="ORF">UFOPK2624_00161</name>
    <name evidence="5" type="ORF">UFOPK2969_00190</name>
    <name evidence="6" type="ORF">UFOPK3010_00991</name>
    <name evidence="2" type="ORF">UFOPK3331_00766</name>
    <name evidence="7" type="ORF">UFOPK3785_00551</name>
    <name evidence="8" type="ORF">UFOPK4371_00215</name>
</gene>
<dbReference type="EMBL" id="CAFBRD010000006">
    <property type="protein sequence ID" value="CAB5073777.1"/>
    <property type="molecule type" value="Genomic_DNA"/>
</dbReference>
<evidence type="ECO:0000313" key="5">
    <source>
        <dbReference type="EMBL" id="CAB4782488.1"/>
    </source>
</evidence>